<proteinExistence type="inferred from homology"/>
<evidence type="ECO:0000256" key="1">
    <source>
        <dbReference type="ARBA" id="ARBA00006817"/>
    </source>
</evidence>
<dbReference type="PROSITE" id="PS50987">
    <property type="entry name" value="HTH_ARSR_2"/>
    <property type="match status" value="1"/>
</dbReference>
<keyword evidence="4" id="KW-1185">Reference proteome</keyword>
<dbReference type="SMART" id="SM00418">
    <property type="entry name" value="HTH_ARSR"/>
    <property type="match status" value="1"/>
</dbReference>
<protein>
    <submittedName>
        <fullName evidence="3">ArsR family transcriptional regulator</fullName>
    </submittedName>
</protein>
<dbReference type="PANTHER" id="PTHR38600">
    <property type="entry name" value="TRANSCRIPTIONAL REGULATORY PROTEIN"/>
    <property type="match status" value="1"/>
</dbReference>
<dbReference type="EMBL" id="CP020809">
    <property type="protein sequence ID" value="ART69937.1"/>
    <property type="molecule type" value="Genomic_DNA"/>
</dbReference>
<dbReference type="Pfam" id="PF12840">
    <property type="entry name" value="HTH_20"/>
    <property type="match status" value="1"/>
</dbReference>
<dbReference type="NCBIfam" id="NF033788">
    <property type="entry name" value="HTH_metalloreg"/>
    <property type="match status" value="1"/>
</dbReference>
<dbReference type="SUPFAM" id="SSF46785">
    <property type="entry name" value="Winged helix' DNA-binding domain"/>
    <property type="match status" value="1"/>
</dbReference>
<feature type="domain" description="HTH arsR-type" evidence="2">
    <location>
        <begin position="1"/>
        <end position="88"/>
    </location>
</feature>
<dbReference type="InterPro" id="IPR001845">
    <property type="entry name" value="HTH_ArsR_DNA-bd_dom"/>
</dbReference>
<dbReference type="PRINTS" id="PR00778">
    <property type="entry name" value="HTHARSR"/>
</dbReference>
<dbReference type="InterPro" id="IPR011991">
    <property type="entry name" value="ArsR-like_HTH"/>
</dbReference>
<dbReference type="AlphaFoldDB" id="A0A1Y0C4A7"/>
<accession>A0A1Y0C4A7</accession>
<dbReference type="CDD" id="cd08893">
    <property type="entry name" value="SRPBCC_CalC_Aha1-like_GntR-HTH"/>
    <property type="match status" value="1"/>
</dbReference>
<dbReference type="Gene3D" id="1.10.10.10">
    <property type="entry name" value="Winged helix-like DNA-binding domain superfamily/Winged helix DNA-binding domain"/>
    <property type="match status" value="1"/>
</dbReference>
<dbReference type="Pfam" id="PF08327">
    <property type="entry name" value="AHSA1"/>
    <property type="match status" value="1"/>
</dbReference>
<dbReference type="GO" id="GO:0003700">
    <property type="term" value="F:DNA-binding transcription factor activity"/>
    <property type="evidence" value="ECO:0007669"/>
    <property type="project" value="InterPro"/>
</dbReference>
<dbReference type="RefSeq" id="WP_087077428.1">
    <property type="nucleotide sequence ID" value="NZ_CP020809.1"/>
</dbReference>
<comment type="similarity">
    <text evidence="1">Belongs to the AHA1 family.</text>
</comment>
<reference evidence="3 4" key="1">
    <citation type="submission" date="2017-04" db="EMBL/GenBank/DDBJ databases">
        <title>Whole Genome Sequence of 1,4-Dioxane Degrading Bacterium Mycobacterium dioxanotrophicus PH-06.</title>
        <authorList>
            <person name="He Y."/>
        </authorList>
    </citation>
    <scope>NUCLEOTIDE SEQUENCE [LARGE SCALE GENOMIC DNA]</scope>
    <source>
        <strain evidence="3 4">PH-06</strain>
    </source>
</reference>
<dbReference type="Proteomes" id="UP000195331">
    <property type="component" value="Chromosome"/>
</dbReference>
<name>A0A1Y0C4A7_9MYCO</name>
<evidence type="ECO:0000259" key="2">
    <source>
        <dbReference type="PROSITE" id="PS50987"/>
    </source>
</evidence>
<dbReference type="OrthoDB" id="9815653at2"/>
<dbReference type="Gene3D" id="3.30.530.20">
    <property type="match status" value="1"/>
</dbReference>
<organism evidence="3 4">
    <name type="scientific">Mycobacterium dioxanotrophicus</name>
    <dbReference type="NCBI Taxonomy" id="482462"/>
    <lineage>
        <taxon>Bacteria</taxon>
        <taxon>Bacillati</taxon>
        <taxon>Actinomycetota</taxon>
        <taxon>Actinomycetes</taxon>
        <taxon>Mycobacteriales</taxon>
        <taxon>Mycobacteriaceae</taxon>
        <taxon>Mycobacterium</taxon>
    </lineage>
</organism>
<dbReference type="InterPro" id="IPR013538">
    <property type="entry name" value="ASHA1/2-like_C"/>
</dbReference>
<gene>
    <name evidence="3" type="ORF">BTO20_16360</name>
</gene>
<dbReference type="SUPFAM" id="SSF55961">
    <property type="entry name" value="Bet v1-like"/>
    <property type="match status" value="1"/>
</dbReference>
<dbReference type="InterPro" id="IPR036390">
    <property type="entry name" value="WH_DNA-bd_sf"/>
</dbReference>
<dbReference type="InterPro" id="IPR023393">
    <property type="entry name" value="START-like_dom_sf"/>
</dbReference>
<dbReference type="PANTHER" id="PTHR38600:SF1">
    <property type="entry name" value="TRANSCRIPTIONAL REGULATORY PROTEIN"/>
    <property type="match status" value="1"/>
</dbReference>
<evidence type="ECO:0000313" key="3">
    <source>
        <dbReference type="EMBL" id="ART69937.1"/>
    </source>
</evidence>
<dbReference type="CDD" id="cd00090">
    <property type="entry name" value="HTH_ARSR"/>
    <property type="match status" value="1"/>
</dbReference>
<evidence type="ECO:0000313" key="4">
    <source>
        <dbReference type="Proteomes" id="UP000195331"/>
    </source>
</evidence>
<sequence>MDEVFKALADPNRRQLLDALNDRDGQSLAELCAGLPIARQSISKHLALLEAAGLVTTVRQGRHKLHYVNVEPITAITDGWLSRYDRATTPALGDRVGHDAPDVREFRYTTYIRTTPERLWQAVTNPAVAPDYLGHAIESAWLKGSGYVWIENGLRTEHPDQLILESDPYRRLGFTYRTLTADVSGISEELLVAAAAEPRSRVYFDIEPLDDLVKLTVVHDDLSPGSVVLPLISHTWPMKLAGLKSRLEQDAPC</sequence>
<dbReference type="InterPro" id="IPR036388">
    <property type="entry name" value="WH-like_DNA-bd_sf"/>
</dbReference>
<dbReference type="KEGG" id="mdx:BTO20_16360"/>